<dbReference type="Proteomes" id="UP001180531">
    <property type="component" value="Unassembled WGS sequence"/>
</dbReference>
<feature type="transmembrane region" description="Helical" evidence="1">
    <location>
        <begin position="102"/>
        <end position="120"/>
    </location>
</feature>
<accession>A0ABU2SZS9</accession>
<dbReference type="EMBL" id="JAVRFI010000030">
    <property type="protein sequence ID" value="MDT0453405.1"/>
    <property type="molecule type" value="Genomic_DNA"/>
</dbReference>
<dbReference type="PROSITE" id="PS51318">
    <property type="entry name" value="TAT"/>
    <property type="match status" value="1"/>
</dbReference>
<feature type="chain" id="PRO_5045489174" evidence="2">
    <location>
        <begin position="35"/>
        <end position="150"/>
    </location>
</feature>
<sequence length="150" mass="15475">MSTGQSRRRALARLPAVCAVLLGLFLMHGAPASAATGCHAAMEEQHVTAPAEHAAHGEHRTVAGMAPAASRSSTHMDSQAVTGEHGTLCVATAARDRFPLPTIWLLAAAAFAGLAAWGLVRRRMAAGGAGRRGPPDGGRALLLRKCVARN</sequence>
<name>A0ABU2SZS9_9ACTN</name>
<dbReference type="RefSeq" id="WP_311615243.1">
    <property type="nucleotide sequence ID" value="NZ_JAVRFI010000030.1"/>
</dbReference>
<evidence type="ECO:0000313" key="4">
    <source>
        <dbReference type="Proteomes" id="UP001180531"/>
    </source>
</evidence>
<protein>
    <submittedName>
        <fullName evidence="3">DUF6153 family protein</fullName>
    </submittedName>
</protein>
<proteinExistence type="predicted"/>
<keyword evidence="4" id="KW-1185">Reference proteome</keyword>
<reference evidence="3" key="1">
    <citation type="submission" date="2024-05" db="EMBL/GenBank/DDBJ databases">
        <title>30 novel species of actinomycetes from the DSMZ collection.</title>
        <authorList>
            <person name="Nouioui I."/>
        </authorList>
    </citation>
    <scope>NUCLEOTIDE SEQUENCE</scope>
    <source>
        <strain evidence="3">DSM 40473</strain>
    </source>
</reference>
<keyword evidence="2" id="KW-0732">Signal</keyword>
<comment type="caution">
    <text evidence="3">The sequence shown here is derived from an EMBL/GenBank/DDBJ whole genome shotgun (WGS) entry which is preliminary data.</text>
</comment>
<dbReference type="InterPro" id="IPR006311">
    <property type="entry name" value="TAT_signal"/>
</dbReference>
<keyword evidence="1" id="KW-0472">Membrane</keyword>
<keyword evidence="1" id="KW-0812">Transmembrane</keyword>
<evidence type="ECO:0000256" key="2">
    <source>
        <dbReference type="SAM" id="SignalP"/>
    </source>
</evidence>
<gene>
    <name evidence="3" type="ORF">RM609_30610</name>
</gene>
<feature type="signal peptide" evidence="2">
    <location>
        <begin position="1"/>
        <end position="34"/>
    </location>
</feature>
<evidence type="ECO:0000256" key="1">
    <source>
        <dbReference type="SAM" id="Phobius"/>
    </source>
</evidence>
<evidence type="ECO:0000313" key="3">
    <source>
        <dbReference type="EMBL" id="MDT0453405.1"/>
    </source>
</evidence>
<organism evidence="3 4">
    <name type="scientific">Streptomyces hesseae</name>
    <dbReference type="NCBI Taxonomy" id="3075519"/>
    <lineage>
        <taxon>Bacteria</taxon>
        <taxon>Bacillati</taxon>
        <taxon>Actinomycetota</taxon>
        <taxon>Actinomycetes</taxon>
        <taxon>Kitasatosporales</taxon>
        <taxon>Streptomycetaceae</taxon>
        <taxon>Streptomyces</taxon>
    </lineage>
</organism>
<keyword evidence="1" id="KW-1133">Transmembrane helix</keyword>